<gene>
    <name evidence="11" type="ORF">ACOF00016_LOCUS18362</name>
</gene>
<dbReference type="GO" id="GO:0015031">
    <property type="term" value="P:protein transport"/>
    <property type="evidence" value="ECO:0007669"/>
    <property type="project" value="UniProtKB-KW"/>
</dbReference>
<keyword evidence="5" id="KW-0653">Protein transport</keyword>
<organism evidence="11">
    <name type="scientific">Amphora coffeiformis</name>
    <dbReference type="NCBI Taxonomy" id="265554"/>
    <lineage>
        <taxon>Eukaryota</taxon>
        <taxon>Sar</taxon>
        <taxon>Stramenopiles</taxon>
        <taxon>Ochrophyta</taxon>
        <taxon>Bacillariophyta</taxon>
        <taxon>Bacillariophyceae</taxon>
        <taxon>Bacillariophycidae</taxon>
        <taxon>Thalassiophysales</taxon>
        <taxon>Catenulaceae</taxon>
        <taxon>Amphora</taxon>
    </lineage>
</organism>
<feature type="compositionally biased region" description="Polar residues" evidence="10">
    <location>
        <begin position="429"/>
        <end position="445"/>
    </location>
</feature>
<reference evidence="11" key="1">
    <citation type="submission" date="2021-01" db="EMBL/GenBank/DDBJ databases">
        <authorList>
            <person name="Corre E."/>
            <person name="Pelletier E."/>
            <person name="Niang G."/>
            <person name="Scheremetjew M."/>
            <person name="Finn R."/>
            <person name="Kale V."/>
            <person name="Holt S."/>
            <person name="Cochrane G."/>
            <person name="Meng A."/>
            <person name="Brown T."/>
            <person name="Cohen L."/>
        </authorList>
    </citation>
    <scope>NUCLEOTIDE SEQUENCE</scope>
    <source>
        <strain evidence="11">CCMP127</strain>
    </source>
</reference>
<evidence type="ECO:0000256" key="3">
    <source>
        <dbReference type="ARBA" id="ARBA00020983"/>
    </source>
</evidence>
<evidence type="ECO:0000256" key="4">
    <source>
        <dbReference type="ARBA" id="ARBA00022448"/>
    </source>
</evidence>
<protein>
    <recommendedName>
        <fullName evidence="3">Conserved oligomeric Golgi complex subunit 8</fullName>
    </recommendedName>
    <alternativeName>
        <fullName evidence="8">Component of oligomeric Golgi complex 8</fullName>
    </alternativeName>
</protein>
<evidence type="ECO:0000256" key="5">
    <source>
        <dbReference type="ARBA" id="ARBA00022927"/>
    </source>
</evidence>
<dbReference type="Pfam" id="PF04124">
    <property type="entry name" value="Dor1"/>
    <property type="match status" value="2"/>
</dbReference>
<keyword evidence="7" id="KW-0472">Membrane</keyword>
<dbReference type="AlphaFoldDB" id="A0A7S3LHL0"/>
<comment type="subcellular location">
    <subcellularLocation>
        <location evidence="1">Golgi apparatus membrane</location>
        <topology evidence="1">Peripheral membrane protein</topology>
    </subcellularLocation>
</comment>
<feature type="region of interest" description="Disordered" evidence="10">
    <location>
        <begin position="142"/>
        <end position="175"/>
    </location>
</feature>
<evidence type="ECO:0000256" key="6">
    <source>
        <dbReference type="ARBA" id="ARBA00023034"/>
    </source>
</evidence>
<dbReference type="InterPro" id="IPR016159">
    <property type="entry name" value="Cullin_repeat-like_dom_sf"/>
</dbReference>
<feature type="compositionally biased region" description="Acidic residues" evidence="10">
    <location>
        <begin position="579"/>
        <end position="599"/>
    </location>
</feature>
<dbReference type="GO" id="GO:0017119">
    <property type="term" value="C:Golgi transport complex"/>
    <property type="evidence" value="ECO:0007669"/>
    <property type="project" value="InterPro"/>
</dbReference>
<name>A0A7S3LHL0_9STRA</name>
<dbReference type="PANTHER" id="PTHR21311:SF0">
    <property type="entry name" value="CONSERVED OLIGOMERIC GOLGI COMPLEX SUBUNIT 8"/>
    <property type="match status" value="1"/>
</dbReference>
<evidence type="ECO:0000256" key="9">
    <source>
        <dbReference type="SAM" id="Coils"/>
    </source>
</evidence>
<keyword evidence="6" id="KW-0333">Golgi apparatus</keyword>
<dbReference type="GO" id="GO:0006891">
    <property type="term" value="P:intra-Golgi vesicle-mediated transport"/>
    <property type="evidence" value="ECO:0007669"/>
    <property type="project" value="TreeGrafter"/>
</dbReference>
<accession>A0A7S3LHL0</accession>
<evidence type="ECO:0000256" key="2">
    <source>
        <dbReference type="ARBA" id="ARBA00006419"/>
    </source>
</evidence>
<evidence type="ECO:0000313" key="11">
    <source>
        <dbReference type="EMBL" id="CAE0421729.1"/>
    </source>
</evidence>
<sequence length="636" mass="69191">MTSATVAAQVDLDERILAQSALDAAEDHLQSLCASQAGTFVQVERRGKALQEGLAELLQHLEEVQKNVAEAQELLQQEEEESERPTLATLAEQHRVRRRTLLQHSSLLELLELPSLMDACVRSNLYDEALSIAGLANTLERRSLDSSSTTSTATSTTTAAAEGTTGAPPATTATTTHGGWLVVRQVVEQIRQRQEDLRQQLWQRLSQASVTLPDCLEVVTALRRLNAIDLERSSAASSQMLETAHAGMEVQLQIDFLEARDLWLETTTRSSAAPTSSSAVAVPTGVVTEDLLDTIERYRTRVFEIATQFNAIFRANAAAASSPHGSHKNTLSSVALLRLWMSRRVETFLQILATQLNTTVTETSHLRDALEAALFFATSLGRLGADFTARLPGLFEPVLLQIITVSWKDGAKQLTETLVTCREAGVATPLSTGSTESVESAPESSSTDEEGQPLRPPRMLLNYPPLARFVNSILLGLNELRRCLLPGVVGRLKTALKELFVDVHQDLIANERAVHVPGLQKGPQTTQLRQVAVLYKDVVNTIVEPYVWGSLHAAIGDVTAAQSQYGILQANLQPPPPQEPEEKEDVKDDDGENQEEEGANEANAQDGQEVVQKQDSAENEAEAASVGDGGEKEAED</sequence>
<dbReference type="GO" id="GO:0000139">
    <property type="term" value="C:Golgi membrane"/>
    <property type="evidence" value="ECO:0007669"/>
    <property type="project" value="UniProtKB-SubCell"/>
</dbReference>
<feature type="compositionally biased region" description="Low complexity" evidence="10">
    <location>
        <begin position="146"/>
        <end position="175"/>
    </location>
</feature>
<dbReference type="SUPFAM" id="SSF74788">
    <property type="entry name" value="Cullin repeat-like"/>
    <property type="match status" value="1"/>
</dbReference>
<feature type="coiled-coil region" evidence="9">
    <location>
        <begin position="47"/>
        <end position="81"/>
    </location>
</feature>
<feature type="region of interest" description="Disordered" evidence="10">
    <location>
        <begin position="570"/>
        <end position="636"/>
    </location>
</feature>
<dbReference type="EMBL" id="HBIM01024744">
    <property type="protein sequence ID" value="CAE0421729.1"/>
    <property type="molecule type" value="Transcribed_RNA"/>
</dbReference>
<evidence type="ECO:0000256" key="10">
    <source>
        <dbReference type="SAM" id="MobiDB-lite"/>
    </source>
</evidence>
<keyword evidence="9" id="KW-0175">Coiled coil</keyword>
<dbReference type="InterPro" id="IPR007255">
    <property type="entry name" value="COG8"/>
</dbReference>
<evidence type="ECO:0000256" key="8">
    <source>
        <dbReference type="ARBA" id="ARBA00031347"/>
    </source>
</evidence>
<comment type="similarity">
    <text evidence="2">Belongs to the COG8 family.</text>
</comment>
<dbReference type="PANTHER" id="PTHR21311">
    <property type="entry name" value="CONSERVED OLIGOMERIC GOLGI COMPLEX COMPONENT 8"/>
    <property type="match status" value="1"/>
</dbReference>
<evidence type="ECO:0000256" key="7">
    <source>
        <dbReference type="ARBA" id="ARBA00023136"/>
    </source>
</evidence>
<feature type="region of interest" description="Disordered" evidence="10">
    <location>
        <begin position="429"/>
        <end position="456"/>
    </location>
</feature>
<proteinExistence type="inferred from homology"/>
<keyword evidence="4" id="KW-0813">Transport</keyword>
<evidence type="ECO:0000256" key="1">
    <source>
        <dbReference type="ARBA" id="ARBA00004395"/>
    </source>
</evidence>